<feature type="transmembrane region" description="Helical" evidence="5">
    <location>
        <begin position="37"/>
        <end position="54"/>
    </location>
</feature>
<sequence>MISSLSFSRTNTYESVSSGENYTSTTADRSKRWKRNMALTLLSLAIVYVAALAVSNLDAILMLFGALGGFPICYILPGYFYYKLAPSNTTAHTLSIWMMIFGTIIMIASIVYVLMELIP</sequence>
<evidence type="ECO:0000256" key="5">
    <source>
        <dbReference type="SAM" id="Phobius"/>
    </source>
</evidence>
<keyword evidence="3 5" id="KW-1133">Transmembrane helix</keyword>
<evidence type="ECO:0000256" key="1">
    <source>
        <dbReference type="ARBA" id="ARBA00004370"/>
    </source>
</evidence>
<keyword evidence="9" id="KW-1185">Reference proteome</keyword>
<feature type="transmembrane region" description="Helical" evidence="5">
    <location>
        <begin position="94"/>
        <end position="115"/>
    </location>
</feature>
<dbReference type="GO" id="GO:0016020">
    <property type="term" value="C:membrane"/>
    <property type="evidence" value="ECO:0007669"/>
    <property type="project" value="UniProtKB-SubCell"/>
</dbReference>
<dbReference type="InterPro" id="IPR013057">
    <property type="entry name" value="AA_transpt_TM"/>
</dbReference>
<comment type="caution">
    <text evidence="7">The sequence shown here is derived from an EMBL/GenBank/DDBJ whole genome shotgun (WGS) entry which is preliminary data.</text>
</comment>
<accession>A0A507CLM8</accession>
<evidence type="ECO:0000259" key="6">
    <source>
        <dbReference type="Pfam" id="PF01490"/>
    </source>
</evidence>
<feature type="transmembrane region" description="Helical" evidence="5">
    <location>
        <begin position="60"/>
        <end position="82"/>
    </location>
</feature>
<reference evidence="9 10" key="1">
    <citation type="journal article" date="2019" name="Sci. Rep.">
        <title>Comparative genomics of chytrid fungi reveal insights into the obligate biotrophic and pathogenic lifestyle of Synchytrium endobioticum.</title>
        <authorList>
            <person name="van de Vossenberg B.T.L.H."/>
            <person name="Warris S."/>
            <person name="Nguyen H.D.T."/>
            <person name="van Gent-Pelzer M.P.E."/>
            <person name="Joly D.L."/>
            <person name="van de Geest H.C."/>
            <person name="Bonants P.J.M."/>
            <person name="Smith D.S."/>
            <person name="Levesque C.A."/>
            <person name="van der Lee T.A.J."/>
        </authorList>
    </citation>
    <scope>NUCLEOTIDE SEQUENCE [LARGE SCALE GENOMIC DNA]</scope>
    <source>
        <strain evidence="8 10">LEV6574</strain>
        <strain evidence="7 9">MB42</strain>
    </source>
</reference>
<comment type="subcellular location">
    <subcellularLocation>
        <location evidence="1">Membrane</location>
    </subcellularLocation>
</comment>
<dbReference type="Pfam" id="PF01490">
    <property type="entry name" value="Aa_trans"/>
    <property type="match status" value="1"/>
</dbReference>
<keyword evidence="2 5" id="KW-0812">Transmembrane</keyword>
<evidence type="ECO:0000256" key="2">
    <source>
        <dbReference type="ARBA" id="ARBA00022692"/>
    </source>
</evidence>
<dbReference type="AlphaFoldDB" id="A0A507CLM8"/>
<evidence type="ECO:0000313" key="9">
    <source>
        <dbReference type="Proteomes" id="UP000317494"/>
    </source>
</evidence>
<dbReference type="EMBL" id="QEAM01000335">
    <property type="protein sequence ID" value="TPX41214.1"/>
    <property type="molecule type" value="Genomic_DNA"/>
</dbReference>
<feature type="domain" description="Amino acid transporter transmembrane" evidence="6">
    <location>
        <begin position="28"/>
        <end position="113"/>
    </location>
</feature>
<dbReference type="EMBL" id="QEAN01000364">
    <property type="protein sequence ID" value="TPX39145.1"/>
    <property type="molecule type" value="Genomic_DNA"/>
</dbReference>
<evidence type="ECO:0000256" key="3">
    <source>
        <dbReference type="ARBA" id="ARBA00022989"/>
    </source>
</evidence>
<proteinExistence type="predicted"/>
<evidence type="ECO:0000256" key="4">
    <source>
        <dbReference type="ARBA" id="ARBA00023136"/>
    </source>
</evidence>
<dbReference type="Proteomes" id="UP000320475">
    <property type="component" value="Unassembled WGS sequence"/>
</dbReference>
<dbReference type="Proteomes" id="UP000317494">
    <property type="component" value="Unassembled WGS sequence"/>
</dbReference>
<name>A0A507CLM8_9FUNG</name>
<evidence type="ECO:0000313" key="10">
    <source>
        <dbReference type="Proteomes" id="UP000320475"/>
    </source>
</evidence>
<protein>
    <recommendedName>
        <fullName evidence="6">Amino acid transporter transmembrane domain-containing protein</fullName>
    </recommendedName>
</protein>
<dbReference type="VEuPathDB" id="FungiDB:SeMB42_g06445"/>
<evidence type="ECO:0000313" key="8">
    <source>
        <dbReference type="EMBL" id="TPX41214.1"/>
    </source>
</evidence>
<keyword evidence="4 5" id="KW-0472">Membrane</keyword>
<organism evidence="7 9">
    <name type="scientific">Synchytrium endobioticum</name>
    <dbReference type="NCBI Taxonomy" id="286115"/>
    <lineage>
        <taxon>Eukaryota</taxon>
        <taxon>Fungi</taxon>
        <taxon>Fungi incertae sedis</taxon>
        <taxon>Chytridiomycota</taxon>
        <taxon>Chytridiomycota incertae sedis</taxon>
        <taxon>Chytridiomycetes</taxon>
        <taxon>Synchytriales</taxon>
        <taxon>Synchytriaceae</taxon>
        <taxon>Synchytrium</taxon>
    </lineage>
</organism>
<gene>
    <name evidence="8" type="ORF">SeLEV6574_g06207</name>
    <name evidence="7" type="ORF">SeMB42_g06445</name>
</gene>
<evidence type="ECO:0000313" key="7">
    <source>
        <dbReference type="EMBL" id="TPX39145.1"/>
    </source>
</evidence>